<reference evidence="5 6" key="2">
    <citation type="journal article" date="2011" name="Stand. Genomic Sci.">
        <title>Complete genome sequence of Tolumonas auensis type strain (TA 4).</title>
        <authorList>
            <person name="Chertkov O."/>
            <person name="Copeland A."/>
            <person name="Lucas S."/>
            <person name="Lapidus A."/>
            <person name="Berry K.W."/>
            <person name="Detter J.C."/>
            <person name="Del Rio T.G."/>
            <person name="Hammon N."/>
            <person name="Dalin E."/>
            <person name="Tice H."/>
            <person name="Pitluck S."/>
            <person name="Richardson P."/>
            <person name="Bruce D."/>
            <person name="Goodwin L."/>
            <person name="Han C."/>
            <person name="Tapia R."/>
            <person name="Saunders E."/>
            <person name="Schmutz J."/>
            <person name="Brettin T."/>
            <person name="Larimer F."/>
            <person name="Land M."/>
            <person name="Hauser L."/>
            <person name="Spring S."/>
            <person name="Rohde M."/>
            <person name="Kyrpides N.C."/>
            <person name="Ivanova N."/>
            <person name="Goker M."/>
            <person name="Beller H.R."/>
            <person name="Klenk H.P."/>
            <person name="Woyke T."/>
        </authorList>
    </citation>
    <scope>NUCLEOTIDE SEQUENCE [LARGE SCALE GENOMIC DNA]</scope>
    <source>
        <strain evidence="6">DSM 9187 / TA4</strain>
    </source>
</reference>
<dbReference type="STRING" id="595494.Tola_1326"/>
<accession>C4LEC6</accession>
<dbReference type="KEGG" id="tau:Tola_1326"/>
<dbReference type="HOGENOM" id="CLU_061381_0_0_6"/>
<dbReference type="PANTHER" id="PTHR48081">
    <property type="entry name" value="AB HYDROLASE SUPERFAMILY PROTEIN C4A8.06C"/>
    <property type="match status" value="1"/>
</dbReference>
<dbReference type="EMBL" id="CP001616">
    <property type="protein sequence ID" value="ACQ92943.1"/>
    <property type="molecule type" value="Genomic_DNA"/>
</dbReference>
<keyword evidence="1" id="KW-0378">Hydrolase</keyword>
<feature type="signal peptide" evidence="2">
    <location>
        <begin position="1"/>
        <end position="27"/>
    </location>
</feature>
<keyword evidence="2" id="KW-0732">Signal</keyword>
<dbReference type="SUPFAM" id="SSF53474">
    <property type="entry name" value="alpha/beta-Hydrolases"/>
    <property type="match status" value="1"/>
</dbReference>
<evidence type="ECO:0000259" key="4">
    <source>
        <dbReference type="Pfam" id="PF20434"/>
    </source>
</evidence>
<dbReference type="eggNOG" id="COG0657">
    <property type="taxonomic scope" value="Bacteria"/>
</dbReference>
<dbReference type="Pfam" id="PF00326">
    <property type="entry name" value="Peptidase_S9"/>
    <property type="match status" value="1"/>
</dbReference>
<keyword evidence="6" id="KW-1185">Reference proteome</keyword>
<organism evidence="5 6">
    <name type="scientific">Tolumonas auensis (strain DSM 9187 / NBRC 110442 / TA 4)</name>
    <dbReference type="NCBI Taxonomy" id="595494"/>
    <lineage>
        <taxon>Bacteria</taxon>
        <taxon>Pseudomonadati</taxon>
        <taxon>Pseudomonadota</taxon>
        <taxon>Gammaproteobacteria</taxon>
        <taxon>Aeromonadales</taxon>
        <taxon>Aeromonadaceae</taxon>
        <taxon>Tolumonas</taxon>
    </lineage>
</organism>
<dbReference type="AlphaFoldDB" id="C4LEC6"/>
<sequence length="341" mass="37709">MSSNKKIPMKAIHLCLLSHLISGETGAADFHSNNKMMHQKQEYTFNYQHLTMDDNTTDILNHPAFNGFSSLLLPWNEARHNENVPIRNIQRLLPYHSHISPEVAVNSLNRMIDDINQGQTVFYNIYSEQQKAQSPDKNSTGLFFFRGKKDAPFAIICPGGGFEYVGAVHEGFPYAAEISRQGYNVFVLRYRVGQGGFNATQDLASAISFIYRNAASLQVSTQGYSLWGSSAGARMAAAVGSYGVAQFGGEHLPKPAAVIMAYTGYSDYSEHEPPTFVVVGSNDGIAPPAVMQQRINALKRMGTIVEYHQYPSVGHGFGLGEGTSAEGWILLATQFWEKWIK</sequence>
<dbReference type="InterPro" id="IPR049492">
    <property type="entry name" value="BD-FAE-like_dom"/>
</dbReference>
<dbReference type="InterPro" id="IPR050300">
    <property type="entry name" value="GDXG_lipolytic_enzyme"/>
</dbReference>
<dbReference type="InterPro" id="IPR001375">
    <property type="entry name" value="Peptidase_S9_cat"/>
</dbReference>
<dbReference type="InterPro" id="IPR029058">
    <property type="entry name" value="AB_hydrolase_fold"/>
</dbReference>
<evidence type="ECO:0000256" key="2">
    <source>
        <dbReference type="SAM" id="SignalP"/>
    </source>
</evidence>
<dbReference type="Proteomes" id="UP000009073">
    <property type="component" value="Chromosome"/>
</dbReference>
<evidence type="ECO:0000256" key="1">
    <source>
        <dbReference type="ARBA" id="ARBA00022801"/>
    </source>
</evidence>
<protein>
    <submittedName>
        <fullName evidence="5">Uncharacterized protein</fullName>
    </submittedName>
</protein>
<name>C4LEC6_TOLAT</name>
<feature type="domain" description="BD-FAE-like" evidence="4">
    <location>
        <begin position="148"/>
        <end position="242"/>
    </location>
</feature>
<proteinExistence type="predicted"/>
<reference evidence="6" key="1">
    <citation type="submission" date="2009-05" db="EMBL/GenBank/DDBJ databases">
        <title>Complete sequence of Tolumonas auensis DSM 9187.</title>
        <authorList>
            <consortium name="US DOE Joint Genome Institute"/>
            <person name="Lucas S."/>
            <person name="Copeland A."/>
            <person name="Lapidus A."/>
            <person name="Glavina del Rio T."/>
            <person name="Tice H."/>
            <person name="Bruce D."/>
            <person name="Goodwin L."/>
            <person name="Pitluck S."/>
            <person name="Chertkov O."/>
            <person name="Brettin T."/>
            <person name="Detter J.C."/>
            <person name="Han C."/>
            <person name="Larimer F."/>
            <person name="Land M."/>
            <person name="Hauser L."/>
            <person name="Kyrpides N."/>
            <person name="Mikhailova N."/>
            <person name="Spring S."/>
            <person name="Beller H."/>
        </authorList>
    </citation>
    <scope>NUCLEOTIDE SEQUENCE [LARGE SCALE GENOMIC DNA]</scope>
    <source>
        <strain evidence="6">DSM 9187 / TA4</strain>
    </source>
</reference>
<dbReference type="RefSeq" id="WP_012729542.1">
    <property type="nucleotide sequence ID" value="NC_012691.1"/>
</dbReference>
<evidence type="ECO:0000313" key="5">
    <source>
        <dbReference type="EMBL" id="ACQ92943.1"/>
    </source>
</evidence>
<gene>
    <name evidence="5" type="ordered locus">Tola_1326</name>
</gene>
<dbReference type="Gene3D" id="3.40.50.1820">
    <property type="entry name" value="alpha/beta hydrolase"/>
    <property type="match status" value="1"/>
</dbReference>
<dbReference type="Pfam" id="PF20434">
    <property type="entry name" value="BD-FAE"/>
    <property type="match status" value="1"/>
</dbReference>
<evidence type="ECO:0000259" key="3">
    <source>
        <dbReference type="Pfam" id="PF00326"/>
    </source>
</evidence>
<dbReference type="GO" id="GO:0008236">
    <property type="term" value="F:serine-type peptidase activity"/>
    <property type="evidence" value="ECO:0007669"/>
    <property type="project" value="InterPro"/>
</dbReference>
<feature type="domain" description="Peptidase S9 prolyl oligopeptidase catalytic" evidence="3">
    <location>
        <begin position="262"/>
        <end position="340"/>
    </location>
</feature>
<feature type="chain" id="PRO_5002940295" evidence="2">
    <location>
        <begin position="28"/>
        <end position="341"/>
    </location>
</feature>
<dbReference type="GO" id="GO:0006508">
    <property type="term" value="P:proteolysis"/>
    <property type="evidence" value="ECO:0007669"/>
    <property type="project" value="InterPro"/>
</dbReference>
<dbReference type="PANTHER" id="PTHR48081:SF6">
    <property type="entry name" value="PEPTIDASE S9 PROLYL OLIGOPEPTIDASE CATALYTIC DOMAIN-CONTAINING PROTEIN"/>
    <property type="match status" value="1"/>
</dbReference>
<evidence type="ECO:0000313" key="6">
    <source>
        <dbReference type="Proteomes" id="UP000009073"/>
    </source>
</evidence>